<dbReference type="Pfam" id="PF02485">
    <property type="entry name" value="Branch"/>
    <property type="match status" value="1"/>
</dbReference>
<keyword evidence="3" id="KW-0808">Transferase</keyword>
<evidence type="ECO:0000256" key="3">
    <source>
        <dbReference type="ARBA" id="ARBA00022679"/>
    </source>
</evidence>
<dbReference type="AlphaFoldDB" id="A0AA36H7W1"/>
<evidence type="ECO:0000256" key="5">
    <source>
        <dbReference type="ARBA" id="ARBA00023180"/>
    </source>
</evidence>
<name>A0AA36H7W1_CYLNA</name>
<dbReference type="Proteomes" id="UP001176961">
    <property type="component" value="Unassembled WGS sequence"/>
</dbReference>
<dbReference type="PANTHER" id="PTHR46671">
    <property type="entry name" value="PROTEIN CBG11221"/>
    <property type="match status" value="1"/>
</dbReference>
<dbReference type="InterPro" id="IPR003406">
    <property type="entry name" value="Glyco_trans_14"/>
</dbReference>
<sequence>MMVSKKICYLYTLVIGLGVLDLYMVSDFITDAKQAFARVQAFGHALFDLEIINKPVFPHKPETEHVSCQRLLTGDKVYISDIVRKRPVLQHRWLDMSCSGIRARILPPKPLEKLDFGVAYARIVYEDYEFIEDEVRSSCHSQNIFCFSVDAKQKNEFYSKIFALSICLPNVLLAPMRYGVNNAGYNMNQAHYDCLKLLSKHKGWQYVLLLQNHDMMIKTVYETVTILKEFDGANDICVRQCEPSRWNHSAKWYASSLKLFRNESQATPTQLATNLTIVRGLVQCSLSRAAVEWAVNTVDLTTLINQLNTNAYAVDETLWAVLQMSDDLQMPGRFTGKCISNKTYVPCITRVTFWSWHKQYFQCPWYRHGICIFGVENLQRLSTIKGLVANKPFPSFDYALIDCVHELLFNRTHLGQMDQKLDLQFYRSLENVRYHKKVLNPDLSYKLHCPTYHTWDIFMGHESFLSSSFPG</sequence>
<organism evidence="7 8">
    <name type="scientific">Cylicocyclus nassatus</name>
    <name type="common">Nematode worm</name>
    <dbReference type="NCBI Taxonomy" id="53992"/>
    <lineage>
        <taxon>Eukaryota</taxon>
        <taxon>Metazoa</taxon>
        <taxon>Ecdysozoa</taxon>
        <taxon>Nematoda</taxon>
        <taxon>Chromadorea</taxon>
        <taxon>Rhabditida</taxon>
        <taxon>Rhabditina</taxon>
        <taxon>Rhabditomorpha</taxon>
        <taxon>Strongyloidea</taxon>
        <taxon>Strongylidae</taxon>
        <taxon>Cylicocyclus</taxon>
    </lineage>
</organism>
<protein>
    <submittedName>
        <fullName evidence="7">Uncharacterized protein</fullName>
    </submittedName>
</protein>
<evidence type="ECO:0000256" key="6">
    <source>
        <dbReference type="SAM" id="Phobius"/>
    </source>
</evidence>
<keyword evidence="6" id="KW-1133">Transmembrane helix</keyword>
<keyword evidence="8" id="KW-1185">Reference proteome</keyword>
<evidence type="ECO:0000256" key="4">
    <source>
        <dbReference type="ARBA" id="ARBA00023136"/>
    </source>
</evidence>
<keyword evidence="2" id="KW-0328">Glycosyltransferase</keyword>
<comment type="subcellular location">
    <subcellularLocation>
        <location evidence="1">Membrane</location>
        <topology evidence="1">Single-pass type II membrane protein</topology>
    </subcellularLocation>
</comment>
<evidence type="ECO:0000313" key="7">
    <source>
        <dbReference type="EMBL" id="CAJ0605567.1"/>
    </source>
</evidence>
<keyword evidence="6" id="KW-0812">Transmembrane</keyword>
<keyword evidence="5" id="KW-0325">Glycoprotein</keyword>
<evidence type="ECO:0000313" key="8">
    <source>
        <dbReference type="Proteomes" id="UP001176961"/>
    </source>
</evidence>
<gene>
    <name evidence="7" type="ORF">CYNAS_LOCUS17550</name>
</gene>
<dbReference type="EMBL" id="CATQJL010000316">
    <property type="protein sequence ID" value="CAJ0605567.1"/>
    <property type="molecule type" value="Genomic_DNA"/>
</dbReference>
<keyword evidence="4 6" id="KW-0472">Membrane</keyword>
<reference evidence="7" key="1">
    <citation type="submission" date="2023-07" db="EMBL/GenBank/DDBJ databases">
        <authorList>
            <consortium name="CYATHOMIX"/>
        </authorList>
    </citation>
    <scope>NUCLEOTIDE SEQUENCE</scope>
    <source>
        <strain evidence="7">N/A</strain>
    </source>
</reference>
<dbReference type="GO" id="GO:0016757">
    <property type="term" value="F:glycosyltransferase activity"/>
    <property type="evidence" value="ECO:0007669"/>
    <property type="project" value="UniProtKB-KW"/>
</dbReference>
<comment type="caution">
    <text evidence="7">The sequence shown here is derived from an EMBL/GenBank/DDBJ whole genome shotgun (WGS) entry which is preliminary data.</text>
</comment>
<dbReference type="GO" id="GO:0016020">
    <property type="term" value="C:membrane"/>
    <property type="evidence" value="ECO:0007669"/>
    <property type="project" value="UniProtKB-SubCell"/>
</dbReference>
<evidence type="ECO:0000256" key="1">
    <source>
        <dbReference type="ARBA" id="ARBA00004606"/>
    </source>
</evidence>
<proteinExistence type="predicted"/>
<feature type="transmembrane region" description="Helical" evidence="6">
    <location>
        <begin position="7"/>
        <end position="25"/>
    </location>
</feature>
<dbReference type="PANTHER" id="PTHR46671:SF7">
    <property type="entry name" value="CORE-2_I-BRANCHING ENZYME"/>
    <property type="match status" value="1"/>
</dbReference>
<accession>A0AA36H7W1</accession>
<evidence type="ECO:0000256" key="2">
    <source>
        <dbReference type="ARBA" id="ARBA00022676"/>
    </source>
</evidence>